<dbReference type="OrthoDB" id="5970620at2759"/>
<organism evidence="1 2">
    <name type="scientific">Dufourea novaeangliae</name>
    <name type="common">Sweat bee</name>
    <dbReference type="NCBI Taxonomy" id="178035"/>
    <lineage>
        <taxon>Eukaryota</taxon>
        <taxon>Metazoa</taxon>
        <taxon>Ecdysozoa</taxon>
        <taxon>Arthropoda</taxon>
        <taxon>Hexapoda</taxon>
        <taxon>Insecta</taxon>
        <taxon>Pterygota</taxon>
        <taxon>Neoptera</taxon>
        <taxon>Endopterygota</taxon>
        <taxon>Hymenoptera</taxon>
        <taxon>Apocrita</taxon>
        <taxon>Aculeata</taxon>
        <taxon>Apoidea</taxon>
        <taxon>Anthophila</taxon>
        <taxon>Halictidae</taxon>
        <taxon>Rophitinae</taxon>
        <taxon>Dufourea</taxon>
    </lineage>
</organism>
<name>A0A154PDM2_DUFNO</name>
<evidence type="ECO:0000313" key="1">
    <source>
        <dbReference type="EMBL" id="KZC09952.1"/>
    </source>
</evidence>
<protein>
    <submittedName>
        <fullName evidence="1">Uncharacterized protein C19orf52</fullName>
    </submittedName>
</protein>
<reference evidence="1 2" key="1">
    <citation type="submission" date="2015-07" db="EMBL/GenBank/DDBJ databases">
        <title>The genome of Dufourea novaeangliae.</title>
        <authorList>
            <person name="Pan H."/>
            <person name="Kapheim K."/>
        </authorList>
    </citation>
    <scope>NUCLEOTIDE SEQUENCE [LARGE SCALE GENOMIC DNA]</scope>
    <source>
        <strain evidence="1">0120121106</strain>
        <tissue evidence="1">Whole body</tissue>
    </source>
</reference>
<dbReference type="EMBL" id="KQ434879">
    <property type="protein sequence ID" value="KZC09952.1"/>
    <property type="molecule type" value="Genomic_DNA"/>
</dbReference>
<dbReference type="Pfam" id="PF10171">
    <property type="entry name" value="Tim29"/>
    <property type="match status" value="1"/>
</dbReference>
<feature type="non-terminal residue" evidence="1">
    <location>
        <position position="159"/>
    </location>
</feature>
<dbReference type="InterPro" id="IPR019322">
    <property type="entry name" value="TIMM29"/>
</dbReference>
<accession>A0A154PDM2</accession>
<dbReference type="PANTHER" id="PTHR21435">
    <property type="entry name" value="MITOCHONDRIAL IMPORT INNER MEMBRANE TRANSLOCASE SUBUNIT TIM29"/>
    <property type="match status" value="1"/>
</dbReference>
<evidence type="ECO:0000313" key="2">
    <source>
        <dbReference type="Proteomes" id="UP000076502"/>
    </source>
</evidence>
<dbReference type="PANTHER" id="PTHR21435:SF1">
    <property type="entry name" value="MITOCHONDRIAL IMPORT INNER MEMBRANE TRANSLOCASE SUBUNIT TIM29"/>
    <property type="match status" value="1"/>
</dbReference>
<proteinExistence type="predicted"/>
<feature type="non-terminal residue" evidence="1">
    <location>
        <position position="1"/>
    </location>
</feature>
<dbReference type="AlphaFoldDB" id="A0A154PDM2"/>
<keyword evidence="2" id="KW-1185">Reference proteome</keyword>
<dbReference type="Proteomes" id="UP000076502">
    <property type="component" value="Unassembled WGS sequence"/>
</dbReference>
<gene>
    <name evidence="1" type="ORF">WN55_00989</name>
</gene>
<dbReference type="STRING" id="178035.A0A154PDM2"/>
<dbReference type="GO" id="GO:0045039">
    <property type="term" value="P:protein insertion into mitochondrial inner membrane"/>
    <property type="evidence" value="ECO:0007669"/>
    <property type="project" value="TreeGrafter"/>
</dbReference>
<dbReference type="GO" id="GO:0042721">
    <property type="term" value="C:TIM22 mitochondrial import inner membrane insertion complex"/>
    <property type="evidence" value="ECO:0007669"/>
    <property type="project" value="InterPro"/>
</dbReference>
<sequence length="159" mass="19062">YWKNVYIDYKEVAENVVKDCKERPIRATTYTARFCIYLNKHNPDESFFKENLLQNTMKLMQVGDPIRNPISENHVKWLGQCYNEGIIRRLNLGIISIIWMDNYDEACSLYKALCPYLKPPYITFYQRVVDIGCLNKWWILESKMKEYDVNETEFSNTIY</sequence>